<dbReference type="CDD" id="cd16009">
    <property type="entry name" value="PPM"/>
    <property type="match status" value="1"/>
</dbReference>
<dbReference type="RefSeq" id="WP_129227309.1">
    <property type="nucleotide sequence ID" value="NZ_SDOZ01000005.1"/>
</dbReference>
<evidence type="ECO:0000256" key="6">
    <source>
        <dbReference type="NCBIfam" id="TIGR01696"/>
    </source>
</evidence>
<dbReference type="PANTHER" id="PTHR21110:SF0">
    <property type="entry name" value="PHOSPHOPENTOMUTASE"/>
    <property type="match status" value="1"/>
</dbReference>
<accession>A0A4Q2K948</accession>
<feature type="binding site" evidence="5">
    <location>
        <position position="292"/>
    </location>
    <ligand>
        <name>Mn(2+)</name>
        <dbReference type="ChEBI" id="CHEBI:29035"/>
        <label>2</label>
    </ligand>
</feature>
<dbReference type="InterPro" id="IPR017850">
    <property type="entry name" value="Alkaline_phosphatase_core_sf"/>
</dbReference>
<feature type="binding site" evidence="5">
    <location>
        <position position="340"/>
    </location>
    <ligand>
        <name>Mn(2+)</name>
        <dbReference type="ChEBI" id="CHEBI:29035"/>
        <label>2</label>
    </ligand>
</feature>
<dbReference type="EC" id="5.4.2.7" evidence="5 6"/>
<keyword evidence="2 5" id="KW-0479">Metal-binding</keyword>
<feature type="binding site" evidence="5">
    <location>
        <position position="329"/>
    </location>
    <ligand>
        <name>Mn(2+)</name>
        <dbReference type="ChEBI" id="CHEBI:29035"/>
        <label>1</label>
    </ligand>
</feature>
<evidence type="ECO:0000256" key="1">
    <source>
        <dbReference type="ARBA" id="ARBA00010373"/>
    </source>
</evidence>
<dbReference type="GO" id="GO:0008973">
    <property type="term" value="F:phosphopentomutase activity"/>
    <property type="evidence" value="ECO:0007669"/>
    <property type="project" value="UniProtKB-UniRule"/>
</dbReference>
<dbReference type="Pfam" id="PF01676">
    <property type="entry name" value="Metalloenzyme"/>
    <property type="match status" value="1"/>
</dbReference>
<evidence type="ECO:0000256" key="2">
    <source>
        <dbReference type="ARBA" id="ARBA00022723"/>
    </source>
</evidence>
<comment type="catalytic activity">
    <reaction evidence="5">
        <text>2-deoxy-alpha-D-ribose 1-phosphate = 2-deoxy-D-ribose 5-phosphate</text>
        <dbReference type="Rhea" id="RHEA:27658"/>
        <dbReference type="ChEBI" id="CHEBI:57259"/>
        <dbReference type="ChEBI" id="CHEBI:62877"/>
        <dbReference type="EC" id="5.4.2.7"/>
    </reaction>
</comment>
<dbReference type="GO" id="GO:0006015">
    <property type="term" value="P:5-phosphoribose 1-diphosphate biosynthetic process"/>
    <property type="evidence" value="ECO:0007669"/>
    <property type="project" value="UniProtKB-UniPathway"/>
</dbReference>
<gene>
    <name evidence="5" type="primary">deoB</name>
    <name evidence="8" type="ORF">ESZ91_11180</name>
</gene>
<protein>
    <recommendedName>
        <fullName evidence="5 6">Phosphopentomutase</fullName>
        <ecNumber evidence="5 6">5.4.2.7</ecNumber>
    </recommendedName>
    <alternativeName>
        <fullName evidence="5">Phosphodeoxyribomutase</fullName>
    </alternativeName>
</protein>
<name>A0A4Q2K948_9FIRM</name>
<dbReference type="Gene3D" id="3.30.70.1250">
    <property type="entry name" value="Phosphopentomutase"/>
    <property type="match status" value="1"/>
</dbReference>
<comment type="catalytic activity">
    <reaction evidence="5">
        <text>alpha-D-ribose 1-phosphate = D-ribose 5-phosphate</text>
        <dbReference type="Rhea" id="RHEA:18793"/>
        <dbReference type="ChEBI" id="CHEBI:57720"/>
        <dbReference type="ChEBI" id="CHEBI:78346"/>
        <dbReference type="EC" id="5.4.2.7"/>
    </reaction>
</comment>
<dbReference type="GO" id="GO:0000287">
    <property type="term" value="F:magnesium ion binding"/>
    <property type="evidence" value="ECO:0007669"/>
    <property type="project" value="UniProtKB-UniRule"/>
</dbReference>
<dbReference type="SUPFAM" id="SSF53649">
    <property type="entry name" value="Alkaline phosphatase-like"/>
    <property type="match status" value="1"/>
</dbReference>
<keyword evidence="3 5" id="KW-0464">Manganese</keyword>
<dbReference type="GO" id="GO:0009117">
    <property type="term" value="P:nucleotide metabolic process"/>
    <property type="evidence" value="ECO:0007669"/>
    <property type="project" value="UniProtKB-UniRule"/>
</dbReference>
<feature type="binding site" evidence="5">
    <location>
        <position position="9"/>
    </location>
    <ligand>
        <name>Mn(2+)</name>
        <dbReference type="ChEBI" id="CHEBI:29035"/>
        <label>1</label>
    </ligand>
</feature>
<dbReference type="Gene3D" id="3.40.720.10">
    <property type="entry name" value="Alkaline Phosphatase, subunit A"/>
    <property type="match status" value="1"/>
</dbReference>
<feature type="binding site" evidence="5">
    <location>
        <position position="328"/>
    </location>
    <ligand>
        <name>Mn(2+)</name>
        <dbReference type="ChEBI" id="CHEBI:29035"/>
        <label>1</label>
    </ligand>
</feature>
<dbReference type="OrthoDB" id="9769930at2"/>
<dbReference type="GO" id="GO:0006018">
    <property type="term" value="P:2-deoxyribose 1-phosphate catabolic process"/>
    <property type="evidence" value="ECO:0007669"/>
    <property type="project" value="UniProtKB-UniRule"/>
</dbReference>
<dbReference type="NCBIfam" id="TIGR01696">
    <property type="entry name" value="deoB"/>
    <property type="match status" value="1"/>
</dbReference>
<comment type="similarity">
    <text evidence="1 5">Belongs to the phosphopentomutase family.</text>
</comment>
<evidence type="ECO:0000256" key="3">
    <source>
        <dbReference type="ARBA" id="ARBA00023211"/>
    </source>
</evidence>
<evidence type="ECO:0000256" key="5">
    <source>
        <dbReference type="HAMAP-Rule" id="MF_00740"/>
    </source>
</evidence>
<dbReference type="EMBL" id="SDOZ01000005">
    <property type="protein sequence ID" value="RXZ57907.1"/>
    <property type="molecule type" value="Genomic_DNA"/>
</dbReference>
<sequence>MRIFLLVIDSFGIGEMPDADLFHDEGSNTYGNLYARTGVDLPNLIRFGLNNIDGVANLSFPDGKILRPCAAPVAAYGRMAEKTFAKDTTAGHYEIAGVMMKKPYGIYKTFPSEIVSEIEQKANVEFMGNEVASGTEIIQRLGEEHLRTKRPILYTSQDSVMQIAADISVVPLSRLYEICEIAREIMVGDWAVGRVIARPFTHADGKFTRTEDRKDYALPPPSETMMEKLAAHGVPTFAVGKITDIFCGRGIADSTHTGNNREGIEETLRLVREAERGLVFVNLVDTDMLYGHRNDAEGYARALEYLDGHLPAIESGMRGDDILILTADHGCDPTTPSTDHSREYVPLLIYGRNIASRNLGTLDGFDHISRFVLSSFGVRGNSEISEILQGEQAHGKKNL</sequence>
<dbReference type="GO" id="GO:0030145">
    <property type="term" value="F:manganese ion binding"/>
    <property type="evidence" value="ECO:0007669"/>
    <property type="project" value="UniProtKB-UniRule"/>
</dbReference>
<reference evidence="8 9" key="1">
    <citation type="journal article" date="2019" name="Gut">
        <title>Antibiotics-induced monodominance of a novel gut bacterial order.</title>
        <authorList>
            <person name="Hildebrand F."/>
            <person name="Moitinho-Silva L."/>
            <person name="Blasche S."/>
            <person name="Jahn M.T."/>
            <person name="Gossmann T.I."/>
            <person name="Heuerta-Cepas J."/>
            <person name="Hercog R."/>
            <person name="Luetge M."/>
            <person name="Bahram M."/>
            <person name="Pryszlak A."/>
            <person name="Alves R.J."/>
            <person name="Waszak S.M."/>
            <person name="Zhu A."/>
            <person name="Ye L."/>
            <person name="Costea P.I."/>
            <person name="Aalvink S."/>
            <person name="Belzer C."/>
            <person name="Forslund S.K."/>
            <person name="Sunagawa S."/>
            <person name="Hentschel U."/>
            <person name="Merten C."/>
            <person name="Patil K.R."/>
            <person name="Benes V."/>
            <person name="Bork P."/>
        </authorList>
    </citation>
    <scope>NUCLEOTIDE SEQUENCE [LARGE SCALE GENOMIC DNA]</scope>
    <source>
        <strain evidence="8 9">HDS1380</strain>
    </source>
</reference>
<dbReference type="NCBIfam" id="NF003766">
    <property type="entry name" value="PRK05362.1"/>
    <property type="match status" value="1"/>
</dbReference>
<dbReference type="PANTHER" id="PTHR21110">
    <property type="entry name" value="PHOSPHOPENTOMUTASE"/>
    <property type="match status" value="1"/>
</dbReference>
<dbReference type="InterPro" id="IPR006124">
    <property type="entry name" value="Metalloenzyme"/>
</dbReference>
<comment type="subcellular location">
    <subcellularLocation>
        <location evidence="5">Cytoplasm</location>
    </subcellularLocation>
</comment>
<organism evidence="8 9">
    <name type="scientific">Candidatus Borkfalkia ceftriaxoniphila</name>
    <dbReference type="NCBI Taxonomy" id="2508949"/>
    <lineage>
        <taxon>Bacteria</taxon>
        <taxon>Bacillati</taxon>
        <taxon>Bacillota</taxon>
        <taxon>Clostridia</taxon>
        <taxon>Christensenellales</taxon>
        <taxon>Christensenellaceae</taxon>
        <taxon>Candidatus Borkfalkia</taxon>
    </lineage>
</organism>
<keyword evidence="9" id="KW-1185">Reference proteome</keyword>
<dbReference type="PIRSF" id="PIRSF001491">
    <property type="entry name" value="Ppentomutase"/>
    <property type="match status" value="1"/>
</dbReference>
<keyword evidence="5" id="KW-0963">Cytoplasm</keyword>
<feature type="domain" description="Metalloenzyme" evidence="7">
    <location>
        <begin position="1"/>
        <end position="377"/>
    </location>
</feature>
<evidence type="ECO:0000313" key="9">
    <source>
        <dbReference type="Proteomes" id="UP000291269"/>
    </source>
</evidence>
<dbReference type="UniPathway" id="UPA00087">
    <property type="reaction ID" value="UER00173"/>
</dbReference>
<dbReference type="InterPro" id="IPR010045">
    <property type="entry name" value="DeoB"/>
</dbReference>
<feature type="binding site" evidence="5">
    <location>
        <position position="287"/>
    </location>
    <ligand>
        <name>Mn(2+)</name>
        <dbReference type="ChEBI" id="CHEBI:29035"/>
        <label>2</label>
    </ligand>
</feature>
<dbReference type="SUPFAM" id="SSF143856">
    <property type="entry name" value="DeoB insert domain-like"/>
    <property type="match status" value="1"/>
</dbReference>
<comment type="function">
    <text evidence="5">Isomerase that catalyzes the conversion of deoxy-ribose 1-phosphate (dRib-1-P) and ribose 1-phosphate (Rib-1-P) to deoxy-ribose 5-phosphate (dRib-5-P) and ribose 5-phosphate (Rib-5-P), respectively.</text>
</comment>
<evidence type="ECO:0000259" key="7">
    <source>
        <dbReference type="Pfam" id="PF01676"/>
    </source>
</evidence>
<dbReference type="Proteomes" id="UP000291269">
    <property type="component" value="Unassembled WGS sequence"/>
</dbReference>
<proteinExistence type="inferred from homology"/>
<dbReference type="GO" id="GO:0005829">
    <property type="term" value="C:cytosol"/>
    <property type="evidence" value="ECO:0007669"/>
    <property type="project" value="TreeGrafter"/>
</dbReference>
<evidence type="ECO:0000313" key="8">
    <source>
        <dbReference type="EMBL" id="RXZ57907.1"/>
    </source>
</evidence>
<comment type="cofactor">
    <cofactor evidence="5">
        <name>Mn(2+)</name>
        <dbReference type="ChEBI" id="CHEBI:29035"/>
    </cofactor>
    <text evidence="5">Binds 2 manganese ions.</text>
</comment>
<dbReference type="AlphaFoldDB" id="A0A4Q2K948"/>
<dbReference type="GO" id="GO:0043094">
    <property type="term" value="P:metabolic compound salvage"/>
    <property type="evidence" value="ECO:0007669"/>
    <property type="project" value="UniProtKB-UniRule"/>
</dbReference>
<dbReference type="InterPro" id="IPR024052">
    <property type="entry name" value="Phosphopentomutase_DeoB_cap_sf"/>
</dbReference>
<comment type="caution">
    <text evidence="8">The sequence shown here is derived from an EMBL/GenBank/DDBJ whole genome shotgun (WGS) entry which is preliminary data.</text>
</comment>
<comment type="pathway">
    <text evidence="5">Carbohydrate degradation; 2-deoxy-D-ribose 1-phosphate degradation; D-glyceraldehyde 3-phosphate and acetaldehyde from 2-deoxy-alpha-D-ribose 1-phosphate: step 1/2.</text>
</comment>
<dbReference type="HAMAP" id="MF_00740">
    <property type="entry name" value="Phosphopentomut"/>
    <property type="match status" value="1"/>
</dbReference>
<evidence type="ECO:0000256" key="4">
    <source>
        <dbReference type="ARBA" id="ARBA00023235"/>
    </source>
</evidence>
<keyword evidence="4 5" id="KW-0413">Isomerase</keyword>